<dbReference type="NCBIfam" id="NF004469">
    <property type="entry name" value="PRK05800.1"/>
    <property type="match status" value="1"/>
</dbReference>
<feature type="binding site" evidence="19">
    <location>
        <position position="62"/>
    </location>
    <ligand>
        <name>GTP</name>
        <dbReference type="ChEBI" id="CHEBI:37565"/>
    </ligand>
</feature>
<dbReference type="GO" id="GO:0008820">
    <property type="term" value="F:cobinamide phosphate guanylyltransferase activity"/>
    <property type="evidence" value="ECO:0007669"/>
    <property type="project" value="UniProtKB-EC"/>
</dbReference>
<dbReference type="PANTHER" id="PTHR34848:SF1">
    <property type="entry name" value="BIFUNCTIONAL ADENOSYLCOBALAMIN BIOSYNTHESIS PROTEIN COBU"/>
    <property type="match status" value="1"/>
</dbReference>
<reference evidence="20" key="1">
    <citation type="submission" date="2021-04" db="EMBL/GenBank/DDBJ databases">
        <authorList>
            <person name="Postec A."/>
        </authorList>
    </citation>
    <scope>NUCLEOTIDE SEQUENCE</scope>
    <source>
        <strain evidence="20">F1F22</strain>
    </source>
</reference>
<feature type="binding site" evidence="19">
    <location>
        <begin position="34"/>
        <end position="36"/>
    </location>
    <ligand>
        <name>GTP</name>
        <dbReference type="ChEBI" id="CHEBI:37565"/>
    </ligand>
</feature>
<dbReference type="EC" id="2.7.7.62" evidence="9"/>
<keyword evidence="13 20" id="KW-0418">Kinase</keyword>
<evidence type="ECO:0000256" key="18">
    <source>
        <dbReference type="PIRSR" id="PIRSR006135-1"/>
    </source>
</evidence>
<dbReference type="RefSeq" id="WP_271434471.1">
    <property type="nucleotide sequence ID" value="NZ_CP073355.1"/>
</dbReference>
<reference evidence="20" key="2">
    <citation type="submission" date="2022-06" db="EMBL/GenBank/DDBJ databases">
        <title>Thermospira aquatica gen. nov., sp. nov.</title>
        <authorList>
            <person name="Ben Ali Gam Z."/>
            <person name="Labat M."/>
        </authorList>
    </citation>
    <scope>NUCLEOTIDE SEQUENCE</scope>
    <source>
        <strain evidence="20">F1F22</strain>
    </source>
</reference>
<protein>
    <recommendedName>
        <fullName evidence="16">Adenosylcobinamide kinase</fullName>
        <ecNumber evidence="8">2.7.1.156</ecNumber>
        <ecNumber evidence="9">2.7.7.62</ecNumber>
    </recommendedName>
    <alternativeName>
        <fullName evidence="17">Adenosylcobinamide-phosphate guanylyltransferase</fullName>
    </alternativeName>
</protein>
<dbReference type="GO" id="GO:0009236">
    <property type="term" value="P:cobalamin biosynthetic process"/>
    <property type="evidence" value="ECO:0007669"/>
    <property type="project" value="UniProtKB-KW"/>
</dbReference>
<evidence type="ECO:0000256" key="17">
    <source>
        <dbReference type="ARBA" id="ARBA00030571"/>
    </source>
</evidence>
<feature type="active site" description="GMP-histidine intermediate" evidence="18">
    <location>
        <position position="50"/>
    </location>
</feature>
<evidence type="ECO:0000256" key="19">
    <source>
        <dbReference type="PIRSR" id="PIRSR006135-2"/>
    </source>
</evidence>
<evidence type="ECO:0000256" key="5">
    <source>
        <dbReference type="ARBA" id="ARBA00004692"/>
    </source>
</evidence>
<evidence type="ECO:0000256" key="7">
    <source>
        <dbReference type="ARBA" id="ARBA00007490"/>
    </source>
</evidence>
<dbReference type="CDD" id="cd00544">
    <property type="entry name" value="CobU"/>
    <property type="match status" value="1"/>
</dbReference>
<evidence type="ECO:0000256" key="13">
    <source>
        <dbReference type="ARBA" id="ARBA00022777"/>
    </source>
</evidence>
<keyword evidence="10" id="KW-0169">Cobalamin biosynthesis</keyword>
<evidence type="ECO:0000313" key="21">
    <source>
        <dbReference type="Proteomes" id="UP001056539"/>
    </source>
</evidence>
<name>A0AAX3BAQ1_9SPIR</name>
<dbReference type="EMBL" id="CP073355">
    <property type="protein sequence ID" value="URA09344.1"/>
    <property type="molecule type" value="Genomic_DNA"/>
</dbReference>
<comment type="catalytic activity">
    <reaction evidence="3">
        <text>adenosylcob(III)inamide + GTP = adenosylcob(III)inamide phosphate + GDP + H(+)</text>
        <dbReference type="Rhea" id="RHEA:15765"/>
        <dbReference type="ChEBI" id="CHEBI:2480"/>
        <dbReference type="ChEBI" id="CHEBI:15378"/>
        <dbReference type="ChEBI" id="CHEBI:37565"/>
        <dbReference type="ChEBI" id="CHEBI:58189"/>
        <dbReference type="ChEBI" id="CHEBI:58502"/>
        <dbReference type="EC" id="2.7.1.156"/>
    </reaction>
</comment>
<evidence type="ECO:0000256" key="15">
    <source>
        <dbReference type="ARBA" id="ARBA00023134"/>
    </source>
</evidence>
<evidence type="ECO:0000256" key="14">
    <source>
        <dbReference type="ARBA" id="ARBA00022840"/>
    </source>
</evidence>
<dbReference type="GO" id="GO:0005525">
    <property type="term" value="F:GTP binding"/>
    <property type="evidence" value="ECO:0007669"/>
    <property type="project" value="UniProtKB-KW"/>
</dbReference>
<dbReference type="SUPFAM" id="SSF52540">
    <property type="entry name" value="P-loop containing nucleoside triphosphate hydrolases"/>
    <property type="match status" value="1"/>
</dbReference>
<keyword evidence="21" id="KW-1185">Reference proteome</keyword>
<evidence type="ECO:0000256" key="9">
    <source>
        <dbReference type="ARBA" id="ARBA00012523"/>
    </source>
</evidence>
<dbReference type="AlphaFoldDB" id="A0AAX3BAQ1"/>
<dbReference type="Proteomes" id="UP001056539">
    <property type="component" value="Chromosome"/>
</dbReference>
<evidence type="ECO:0000256" key="1">
    <source>
        <dbReference type="ARBA" id="ARBA00000312"/>
    </source>
</evidence>
<gene>
    <name evidence="20" type="primary">cobU</name>
    <name evidence="20" type="ORF">KDW03_07565</name>
</gene>
<dbReference type="EC" id="2.7.1.156" evidence="8"/>
<comment type="catalytic activity">
    <reaction evidence="1">
        <text>adenosylcob(III)inamide + ATP = adenosylcob(III)inamide phosphate + ADP + H(+)</text>
        <dbReference type="Rhea" id="RHEA:15769"/>
        <dbReference type="ChEBI" id="CHEBI:2480"/>
        <dbReference type="ChEBI" id="CHEBI:15378"/>
        <dbReference type="ChEBI" id="CHEBI:30616"/>
        <dbReference type="ChEBI" id="CHEBI:58502"/>
        <dbReference type="ChEBI" id="CHEBI:456216"/>
        <dbReference type="EC" id="2.7.1.156"/>
    </reaction>
</comment>
<dbReference type="InterPro" id="IPR003203">
    <property type="entry name" value="CobU/CobP"/>
</dbReference>
<dbReference type="InterPro" id="IPR027417">
    <property type="entry name" value="P-loop_NTPase"/>
</dbReference>
<evidence type="ECO:0000256" key="8">
    <source>
        <dbReference type="ARBA" id="ARBA00012016"/>
    </source>
</evidence>
<dbReference type="KEGG" id="taqu:KDW03_07565"/>
<keyword evidence="14" id="KW-0067">ATP-binding</keyword>
<keyword evidence="15 19" id="KW-0342">GTP-binding</keyword>
<accession>A0AAX3BAQ1</accession>
<evidence type="ECO:0000256" key="11">
    <source>
        <dbReference type="ARBA" id="ARBA00022679"/>
    </source>
</evidence>
<feature type="binding site" evidence="19">
    <location>
        <begin position="9"/>
        <end position="16"/>
    </location>
    <ligand>
        <name>GTP</name>
        <dbReference type="ChEBI" id="CHEBI:37565"/>
    </ligand>
</feature>
<comment type="pathway">
    <text evidence="5">Cofactor biosynthesis; adenosylcobalamin biosynthesis; adenosylcobalamin from cob(II)yrinate a,c-diamide: step 6/7.</text>
</comment>
<evidence type="ECO:0000256" key="4">
    <source>
        <dbReference type="ARBA" id="ARBA00003889"/>
    </source>
</evidence>
<keyword evidence="11 20" id="KW-0808">Transferase</keyword>
<dbReference type="GO" id="GO:0005524">
    <property type="term" value="F:ATP binding"/>
    <property type="evidence" value="ECO:0007669"/>
    <property type="project" value="UniProtKB-KW"/>
</dbReference>
<evidence type="ECO:0000256" key="6">
    <source>
        <dbReference type="ARBA" id="ARBA00005159"/>
    </source>
</evidence>
<evidence type="ECO:0000256" key="2">
    <source>
        <dbReference type="ARBA" id="ARBA00000711"/>
    </source>
</evidence>
<evidence type="ECO:0000256" key="12">
    <source>
        <dbReference type="ARBA" id="ARBA00022741"/>
    </source>
</evidence>
<keyword evidence="20" id="KW-0548">Nucleotidyltransferase</keyword>
<comment type="similarity">
    <text evidence="7">Belongs to the CobU/CobP family.</text>
</comment>
<evidence type="ECO:0000256" key="16">
    <source>
        <dbReference type="ARBA" id="ARBA00029570"/>
    </source>
</evidence>
<organism evidence="20 21">
    <name type="scientific">Thermospira aquatica</name>
    <dbReference type="NCBI Taxonomy" id="2828656"/>
    <lineage>
        <taxon>Bacteria</taxon>
        <taxon>Pseudomonadati</taxon>
        <taxon>Spirochaetota</taxon>
        <taxon>Spirochaetia</taxon>
        <taxon>Brevinematales</taxon>
        <taxon>Thermospiraceae</taxon>
        <taxon>Thermospira</taxon>
    </lineage>
</organism>
<dbReference type="GO" id="GO:0043752">
    <property type="term" value="F:adenosylcobinamide kinase activity"/>
    <property type="evidence" value="ECO:0007669"/>
    <property type="project" value="UniProtKB-EC"/>
</dbReference>
<comment type="function">
    <text evidence="4">Catalyzes ATP-dependent phosphorylation of adenosylcobinamide and addition of GMP to adenosylcobinamide phosphate.</text>
</comment>
<evidence type="ECO:0000256" key="3">
    <source>
        <dbReference type="ARBA" id="ARBA00001522"/>
    </source>
</evidence>
<dbReference type="Pfam" id="PF02283">
    <property type="entry name" value="CobU"/>
    <property type="match status" value="1"/>
</dbReference>
<proteinExistence type="inferred from homology"/>
<feature type="binding site" evidence="19">
    <location>
        <position position="83"/>
    </location>
    <ligand>
        <name>GTP</name>
        <dbReference type="ChEBI" id="CHEBI:37565"/>
    </ligand>
</feature>
<dbReference type="PANTHER" id="PTHR34848">
    <property type="match status" value="1"/>
</dbReference>
<dbReference type="Gene3D" id="3.40.50.300">
    <property type="entry name" value="P-loop containing nucleotide triphosphate hydrolases"/>
    <property type="match status" value="1"/>
</dbReference>
<dbReference type="PIRSF" id="PIRSF006135">
    <property type="entry name" value="CobU"/>
    <property type="match status" value="1"/>
</dbReference>
<keyword evidence="12 19" id="KW-0547">Nucleotide-binding</keyword>
<feature type="binding site" evidence="19">
    <location>
        <begin position="51"/>
        <end position="54"/>
    </location>
    <ligand>
        <name>GTP</name>
        <dbReference type="ChEBI" id="CHEBI:37565"/>
    </ligand>
</feature>
<evidence type="ECO:0000256" key="10">
    <source>
        <dbReference type="ARBA" id="ARBA00022573"/>
    </source>
</evidence>
<comment type="catalytic activity">
    <reaction evidence="2">
        <text>adenosylcob(III)inamide phosphate + GTP + H(+) = adenosylcob(III)inamide-GDP + diphosphate</text>
        <dbReference type="Rhea" id="RHEA:22712"/>
        <dbReference type="ChEBI" id="CHEBI:15378"/>
        <dbReference type="ChEBI" id="CHEBI:33019"/>
        <dbReference type="ChEBI" id="CHEBI:37565"/>
        <dbReference type="ChEBI" id="CHEBI:58502"/>
        <dbReference type="ChEBI" id="CHEBI:60487"/>
        <dbReference type="EC" id="2.7.7.62"/>
    </reaction>
</comment>
<evidence type="ECO:0000313" key="20">
    <source>
        <dbReference type="EMBL" id="URA09344.1"/>
    </source>
</evidence>
<comment type="pathway">
    <text evidence="6">Cofactor biosynthesis; adenosylcobalamin biosynthesis; adenosylcobalamin from cob(II)yrinate a,c-diamide: step 5/7.</text>
</comment>
<sequence>MKEVVLITGGMRSGKSRFAEEYALKRSSSPIYLATGVAVDEEFARRIAYHRSERDGRFATVEETKDVVGVVSGFHQAQVIVFECVTTWLANLFHERNWQFTVEDEKWLKMEVVRLVEGVKDGNHTLIVVTNEIGLGVVPADEVSRRYVEVLGRCNQWLAQRADEVYFLVSGIPWRLK</sequence>